<dbReference type="EMBL" id="WPAF01000034">
    <property type="protein sequence ID" value="KAF0133119.1"/>
    <property type="molecule type" value="Genomic_DNA"/>
</dbReference>
<protein>
    <submittedName>
        <fullName evidence="2">Oxidoreductase FAD/NAD(P)-binding domain-containing protein</fullName>
    </submittedName>
</protein>
<feature type="domain" description="Dihydroorotate dehydrogenase electron transfer subunit iron-sulphur cluster binding" evidence="1">
    <location>
        <begin position="3"/>
        <end position="35"/>
    </location>
</feature>
<organism evidence="2 3">
    <name type="scientific">Candidatus Saganbacteria bacterium</name>
    <dbReference type="NCBI Taxonomy" id="2575572"/>
    <lineage>
        <taxon>Bacteria</taxon>
        <taxon>Bacillati</taxon>
        <taxon>Saganbacteria</taxon>
    </lineage>
</organism>
<dbReference type="Gene3D" id="2.10.240.10">
    <property type="entry name" value="Dihydroorotate dehydrogenase, electron transfer subunit"/>
    <property type="match status" value="1"/>
</dbReference>
<dbReference type="Pfam" id="PF10418">
    <property type="entry name" value="DHODB_Fe-S_bind"/>
    <property type="match status" value="1"/>
</dbReference>
<dbReference type="InterPro" id="IPR050353">
    <property type="entry name" value="PyrK_electron_transfer"/>
</dbReference>
<name>A0A833L2R5_UNCSA</name>
<dbReference type="PANTHER" id="PTHR43513:SF1">
    <property type="entry name" value="ANAEROBIC SULFITE REDUCTASE SUBUNIT B"/>
    <property type="match status" value="1"/>
</dbReference>
<feature type="non-terminal residue" evidence="2">
    <location>
        <position position="1"/>
    </location>
</feature>
<comment type="caution">
    <text evidence="2">The sequence shown here is derived from an EMBL/GenBank/DDBJ whole genome shotgun (WGS) entry which is preliminary data.</text>
</comment>
<evidence type="ECO:0000313" key="3">
    <source>
        <dbReference type="Proteomes" id="UP000488506"/>
    </source>
</evidence>
<proteinExistence type="predicted"/>
<reference evidence="2 3" key="1">
    <citation type="submission" date="2019-12" db="EMBL/GenBank/DDBJ databases">
        <authorList>
            <person name="Wolfe R."/>
            <person name="Danczak R."/>
            <person name="Wilkins M."/>
        </authorList>
    </citation>
    <scope>NUCLEOTIDE SEQUENCE [LARGE SCALE GENOMIC DNA]</scope>
    <source>
        <strain evidence="2">X2_MaxBin.013</strain>
    </source>
</reference>
<dbReference type="PANTHER" id="PTHR43513">
    <property type="entry name" value="DIHYDROOROTATE DEHYDROGENASE B (NAD(+)), ELECTRON TRANSFER SUBUNIT"/>
    <property type="match status" value="1"/>
</dbReference>
<gene>
    <name evidence="2" type="ORF">FD145_1423</name>
</gene>
<dbReference type="AlphaFoldDB" id="A0A833L2R5"/>
<sequence length="42" mass="4722">TMEMHMKCGIGKCGHCNIGHKYCCTDGPVFTYAELKKLDVEE</sequence>
<accession>A0A833L2R5</accession>
<evidence type="ECO:0000259" key="1">
    <source>
        <dbReference type="Pfam" id="PF10418"/>
    </source>
</evidence>
<dbReference type="InterPro" id="IPR019480">
    <property type="entry name" value="Dihydroorotate_DH_Fe-S-bd"/>
</dbReference>
<dbReference type="Proteomes" id="UP000488506">
    <property type="component" value="Unassembled WGS sequence"/>
</dbReference>
<dbReference type="InterPro" id="IPR037117">
    <property type="entry name" value="Dihydroorotate_DH_ele_sf"/>
</dbReference>
<evidence type="ECO:0000313" key="2">
    <source>
        <dbReference type="EMBL" id="KAF0133119.1"/>
    </source>
</evidence>